<dbReference type="GeneID" id="19265537"/>
<dbReference type="OMA" id="ENEWTTV"/>
<feature type="transmembrane region" description="Helical" evidence="2">
    <location>
        <begin position="14"/>
        <end position="31"/>
    </location>
</feature>
<proteinExistence type="predicted"/>
<feature type="compositionally biased region" description="Acidic residues" evidence="1">
    <location>
        <begin position="403"/>
        <end position="416"/>
    </location>
</feature>
<dbReference type="AlphaFoldDB" id="W3XN46"/>
<protein>
    <submittedName>
        <fullName evidence="3">Uncharacterized protein</fullName>
    </submittedName>
</protein>
<feature type="region of interest" description="Disordered" evidence="1">
    <location>
        <begin position="64"/>
        <end position="90"/>
    </location>
</feature>
<accession>W3XN46</accession>
<dbReference type="EMBL" id="KI912109">
    <property type="protein sequence ID" value="ETS86696.1"/>
    <property type="molecule type" value="Genomic_DNA"/>
</dbReference>
<feature type="region of interest" description="Disordered" evidence="1">
    <location>
        <begin position="121"/>
        <end position="270"/>
    </location>
</feature>
<feature type="compositionally biased region" description="Low complexity" evidence="1">
    <location>
        <begin position="202"/>
        <end position="217"/>
    </location>
</feature>
<keyword evidence="2" id="KW-0472">Membrane</keyword>
<sequence length="416" mass="44265">MEATSSDHSLVKTVASWILLVGLSGAIYWRIHNDPKKKNVVAKTVTQAKQDLGNDVASATAAMKKKADKALKPKSKPAPSRPETATAAVEYDPVAEAAAKRDEAKANQDFAQSFSKLKTGHQFVSGKTEKKRQKSVKQSRAQETDDAPAASPPSSAAGDADDDLSSAASPIAAPVDSTGVSDMLEASSPGPSVLRLTDTDKAPQSSAKKTKAAPAPVETKKQRQNRLKAERKKSEREQDEVERKKLEEAQRRRARIAEGRPAKDGSSFVANKENAWTAKANGDSSAPVQLLDTFEQSAATPVSTSTPKAAVAGNKERSESWMSSLPSEEDQIAQVMEDSSAWNEVTTKKSKKGKKTQEFAPEPATSATPIQASAPAAKTAVNGSKSKPALSSHSSFAALAPEETADDDDVEEEWEV</sequence>
<reference evidence="4" key="1">
    <citation type="journal article" date="2015" name="BMC Genomics">
        <title>Genomic and transcriptomic analysis of the endophytic fungus Pestalotiopsis fici reveals its lifestyle and high potential for synthesis of natural products.</title>
        <authorList>
            <person name="Wang X."/>
            <person name="Zhang X."/>
            <person name="Liu L."/>
            <person name="Xiang M."/>
            <person name="Wang W."/>
            <person name="Sun X."/>
            <person name="Che Y."/>
            <person name="Guo L."/>
            <person name="Liu G."/>
            <person name="Guo L."/>
            <person name="Wang C."/>
            <person name="Yin W.B."/>
            <person name="Stadler M."/>
            <person name="Zhang X."/>
            <person name="Liu X."/>
        </authorList>
    </citation>
    <scope>NUCLEOTIDE SEQUENCE [LARGE SCALE GENOMIC DNA]</scope>
    <source>
        <strain evidence="4">W106-1 / CGMCC3.15140</strain>
    </source>
</reference>
<dbReference type="InParanoid" id="W3XN46"/>
<feature type="compositionally biased region" description="Low complexity" evidence="1">
    <location>
        <begin position="147"/>
        <end position="158"/>
    </location>
</feature>
<feature type="compositionally biased region" description="Low complexity" evidence="1">
    <location>
        <begin position="384"/>
        <end position="402"/>
    </location>
</feature>
<name>W3XN46_PESFW</name>
<keyword evidence="2" id="KW-0812">Transmembrane</keyword>
<dbReference type="eggNOG" id="ENOG502SG5H">
    <property type="taxonomic scope" value="Eukaryota"/>
</dbReference>
<dbReference type="OrthoDB" id="4207724at2759"/>
<keyword evidence="4" id="KW-1185">Reference proteome</keyword>
<keyword evidence="2" id="KW-1133">Transmembrane helix</keyword>
<feature type="compositionally biased region" description="Basic residues" evidence="1">
    <location>
        <begin position="64"/>
        <end position="75"/>
    </location>
</feature>
<feature type="compositionally biased region" description="Polar residues" evidence="1">
    <location>
        <begin position="297"/>
        <end position="307"/>
    </location>
</feature>
<feature type="compositionally biased region" description="Basic residues" evidence="1">
    <location>
        <begin position="222"/>
        <end position="231"/>
    </location>
</feature>
<dbReference type="KEGG" id="pfy:PFICI_00524"/>
<gene>
    <name evidence="3" type="ORF">PFICI_00524</name>
</gene>
<evidence type="ECO:0000313" key="4">
    <source>
        <dbReference type="Proteomes" id="UP000030651"/>
    </source>
</evidence>
<dbReference type="RefSeq" id="XP_007827296.1">
    <property type="nucleotide sequence ID" value="XM_007829105.1"/>
</dbReference>
<feature type="compositionally biased region" description="Basic and acidic residues" evidence="1">
    <location>
        <begin position="232"/>
        <end position="263"/>
    </location>
</feature>
<evidence type="ECO:0000313" key="3">
    <source>
        <dbReference type="EMBL" id="ETS86696.1"/>
    </source>
</evidence>
<dbReference type="Proteomes" id="UP000030651">
    <property type="component" value="Unassembled WGS sequence"/>
</dbReference>
<organism evidence="3 4">
    <name type="scientific">Pestalotiopsis fici (strain W106-1 / CGMCC3.15140)</name>
    <dbReference type="NCBI Taxonomy" id="1229662"/>
    <lineage>
        <taxon>Eukaryota</taxon>
        <taxon>Fungi</taxon>
        <taxon>Dikarya</taxon>
        <taxon>Ascomycota</taxon>
        <taxon>Pezizomycotina</taxon>
        <taxon>Sordariomycetes</taxon>
        <taxon>Xylariomycetidae</taxon>
        <taxon>Amphisphaeriales</taxon>
        <taxon>Sporocadaceae</taxon>
        <taxon>Pestalotiopsis</taxon>
    </lineage>
</organism>
<feature type="region of interest" description="Disordered" evidence="1">
    <location>
        <begin position="297"/>
        <end position="416"/>
    </location>
</feature>
<evidence type="ECO:0000256" key="1">
    <source>
        <dbReference type="SAM" id="MobiDB-lite"/>
    </source>
</evidence>
<dbReference type="HOGENOM" id="CLU_050102_1_0_1"/>
<feature type="compositionally biased region" description="Low complexity" evidence="1">
    <location>
        <begin position="165"/>
        <end position="177"/>
    </location>
</feature>
<evidence type="ECO:0000256" key="2">
    <source>
        <dbReference type="SAM" id="Phobius"/>
    </source>
</evidence>